<dbReference type="EMBL" id="KB293247">
    <property type="protein sequence ID" value="ELU16212.1"/>
    <property type="molecule type" value="Genomic_DNA"/>
</dbReference>
<name>R7VCF0_CAPTE</name>
<protein>
    <submittedName>
        <fullName evidence="2 3">Uncharacterized protein</fullName>
    </submittedName>
</protein>
<feature type="region of interest" description="Disordered" evidence="1">
    <location>
        <begin position="68"/>
        <end position="101"/>
    </location>
</feature>
<dbReference type="HOGENOM" id="CLU_2294293_0_0_1"/>
<evidence type="ECO:0000313" key="4">
    <source>
        <dbReference type="Proteomes" id="UP000014760"/>
    </source>
</evidence>
<gene>
    <name evidence="2" type="ORF">CAPTEDRAFT_215940</name>
</gene>
<evidence type="ECO:0000313" key="3">
    <source>
        <dbReference type="EnsemblMetazoa" id="CapteP215940"/>
    </source>
</evidence>
<dbReference type="AlphaFoldDB" id="R7VCF0"/>
<keyword evidence="4" id="KW-1185">Reference proteome</keyword>
<feature type="compositionally biased region" description="Basic and acidic residues" evidence="1">
    <location>
        <begin position="77"/>
        <end position="101"/>
    </location>
</feature>
<evidence type="ECO:0000313" key="2">
    <source>
        <dbReference type="EMBL" id="ELU16212.1"/>
    </source>
</evidence>
<sequence length="101" mass="11230">MTGANAVASTSEMVLAASYSHLKRLKVKDLNMELCVGLWQTSLSPFNKSVTVYDPFLTSAWLSNTYTQHAHSQDSVPDEKDQPRTSRGVHEAAEELSQERC</sequence>
<dbReference type="EMBL" id="AMQN01017550">
    <property type="status" value="NOT_ANNOTATED_CDS"/>
    <property type="molecule type" value="Genomic_DNA"/>
</dbReference>
<reference evidence="3" key="3">
    <citation type="submission" date="2015-06" db="UniProtKB">
        <authorList>
            <consortium name="EnsemblMetazoa"/>
        </authorList>
    </citation>
    <scope>IDENTIFICATION</scope>
</reference>
<reference evidence="4" key="1">
    <citation type="submission" date="2012-12" db="EMBL/GenBank/DDBJ databases">
        <authorList>
            <person name="Hellsten U."/>
            <person name="Grimwood J."/>
            <person name="Chapman J.A."/>
            <person name="Shapiro H."/>
            <person name="Aerts A."/>
            <person name="Otillar R.P."/>
            <person name="Terry A.Y."/>
            <person name="Boore J.L."/>
            <person name="Simakov O."/>
            <person name="Marletaz F."/>
            <person name="Cho S.-J."/>
            <person name="Edsinger-Gonzales E."/>
            <person name="Havlak P."/>
            <person name="Kuo D.-H."/>
            <person name="Larsson T."/>
            <person name="Lv J."/>
            <person name="Arendt D."/>
            <person name="Savage R."/>
            <person name="Osoegawa K."/>
            <person name="de Jong P."/>
            <person name="Lindberg D.R."/>
            <person name="Seaver E.C."/>
            <person name="Weisblat D.A."/>
            <person name="Putnam N.H."/>
            <person name="Grigoriev I.V."/>
            <person name="Rokhsar D.S."/>
        </authorList>
    </citation>
    <scope>NUCLEOTIDE SEQUENCE</scope>
    <source>
        <strain evidence="4">I ESC-2004</strain>
    </source>
</reference>
<organism evidence="2">
    <name type="scientific">Capitella teleta</name>
    <name type="common">Polychaete worm</name>
    <dbReference type="NCBI Taxonomy" id="283909"/>
    <lineage>
        <taxon>Eukaryota</taxon>
        <taxon>Metazoa</taxon>
        <taxon>Spiralia</taxon>
        <taxon>Lophotrochozoa</taxon>
        <taxon>Annelida</taxon>
        <taxon>Polychaeta</taxon>
        <taxon>Sedentaria</taxon>
        <taxon>Scolecida</taxon>
        <taxon>Capitellidae</taxon>
        <taxon>Capitella</taxon>
    </lineage>
</organism>
<dbReference type="Proteomes" id="UP000014760">
    <property type="component" value="Unassembled WGS sequence"/>
</dbReference>
<dbReference type="EnsemblMetazoa" id="CapteT215940">
    <property type="protein sequence ID" value="CapteP215940"/>
    <property type="gene ID" value="CapteG215940"/>
</dbReference>
<reference evidence="2 4" key="2">
    <citation type="journal article" date="2013" name="Nature">
        <title>Insights into bilaterian evolution from three spiralian genomes.</title>
        <authorList>
            <person name="Simakov O."/>
            <person name="Marletaz F."/>
            <person name="Cho S.J."/>
            <person name="Edsinger-Gonzales E."/>
            <person name="Havlak P."/>
            <person name="Hellsten U."/>
            <person name="Kuo D.H."/>
            <person name="Larsson T."/>
            <person name="Lv J."/>
            <person name="Arendt D."/>
            <person name="Savage R."/>
            <person name="Osoegawa K."/>
            <person name="de Jong P."/>
            <person name="Grimwood J."/>
            <person name="Chapman J.A."/>
            <person name="Shapiro H."/>
            <person name="Aerts A."/>
            <person name="Otillar R.P."/>
            <person name="Terry A.Y."/>
            <person name="Boore J.L."/>
            <person name="Grigoriev I.V."/>
            <person name="Lindberg D.R."/>
            <person name="Seaver E.C."/>
            <person name="Weisblat D.A."/>
            <person name="Putnam N.H."/>
            <person name="Rokhsar D.S."/>
        </authorList>
    </citation>
    <scope>NUCLEOTIDE SEQUENCE</scope>
    <source>
        <strain evidence="2 4">I ESC-2004</strain>
    </source>
</reference>
<evidence type="ECO:0000256" key="1">
    <source>
        <dbReference type="SAM" id="MobiDB-lite"/>
    </source>
</evidence>
<accession>R7VCF0</accession>
<proteinExistence type="predicted"/>